<dbReference type="Pfam" id="PF21088">
    <property type="entry name" value="MS_channel_1st"/>
    <property type="match status" value="1"/>
</dbReference>
<evidence type="ECO:0000256" key="5">
    <source>
        <dbReference type="ARBA" id="ARBA00022989"/>
    </source>
</evidence>
<dbReference type="SUPFAM" id="SSF50182">
    <property type="entry name" value="Sm-like ribonucleoproteins"/>
    <property type="match status" value="1"/>
</dbReference>
<dbReference type="Pfam" id="PF21082">
    <property type="entry name" value="MS_channel_3rd"/>
    <property type="match status" value="1"/>
</dbReference>
<feature type="transmembrane region" description="Helical" evidence="8">
    <location>
        <begin position="120"/>
        <end position="138"/>
    </location>
</feature>
<dbReference type="SUPFAM" id="SSF82861">
    <property type="entry name" value="Mechanosensitive channel protein MscS (YggB), transmembrane region"/>
    <property type="match status" value="1"/>
</dbReference>
<evidence type="ECO:0000313" key="12">
    <source>
        <dbReference type="EMBL" id="MBP5856600.1"/>
    </source>
</evidence>
<dbReference type="Gene3D" id="3.30.70.100">
    <property type="match status" value="1"/>
</dbReference>
<dbReference type="RefSeq" id="WP_210681165.1">
    <property type="nucleotide sequence ID" value="NZ_JAGMWN010000002.1"/>
</dbReference>
<dbReference type="Pfam" id="PF00924">
    <property type="entry name" value="MS_channel_2nd"/>
    <property type="match status" value="1"/>
</dbReference>
<evidence type="ECO:0000256" key="7">
    <source>
        <dbReference type="SAM" id="MobiDB-lite"/>
    </source>
</evidence>
<feature type="transmembrane region" description="Helical" evidence="8">
    <location>
        <begin position="92"/>
        <end position="108"/>
    </location>
</feature>
<feature type="domain" description="Mechanosensitive ion channel MscS C-terminal" evidence="10">
    <location>
        <begin position="282"/>
        <end position="368"/>
    </location>
</feature>
<dbReference type="AlphaFoldDB" id="A0A8J7RY95"/>
<dbReference type="SUPFAM" id="SSF82689">
    <property type="entry name" value="Mechanosensitive channel protein MscS (YggB), C-terminal domain"/>
    <property type="match status" value="1"/>
</dbReference>
<evidence type="ECO:0000259" key="9">
    <source>
        <dbReference type="Pfam" id="PF00924"/>
    </source>
</evidence>
<comment type="similarity">
    <text evidence="2">Belongs to the MscS (TC 1.A.23) family.</text>
</comment>
<evidence type="ECO:0000259" key="11">
    <source>
        <dbReference type="Pfam" id="PF21088"/>
    </source>
</evidence>
<dbReference type="InterPro" id="IPR049278">
    <property type="entry name" value="MS_channel_C"/>
</dbReference>
<feature type="domain" description="Mechanosensitive ion channel transmembrane helices 2/3" evidence="11">
    <location>
        <begin position="162"/>
        <end position="203"/>
    </location>
</feature>
<keyword evidence="13" id="KW-1185">Reference proteome</keyword>
<dbReference type="PROSITE" id="PS01246">
    <property type="entry name" value="UPF0003"/>
    <property type="match status" value="1"/>
</dbReference>
<organism evidence="12 13">
    <name type="scientific">Marivibrio halodurans</name>
    <dbReference type="NCBI Taxonomy" id="2039722"/>
    <lineage>
        <taxon>Bacteria</taxon>
        <taxon>Pseudomonadati</taxon>
        <taxon>Pseudomonadota</taxon>
        <taxon>Alphaproteobacteria</taxon>
        <taxon>Rhodospirillales</taxon>
        <taxon>Rhodospirillaceae</taxon>
        <taxon>Marivibrio</taxon>
    </lineage>
</organism>
<dbReference type="InterPro" id="IPR011014">
    <property type="entry name" value="MscS_channel_TM-2"/>
</dbReference>
<feature type="transmembrane region" description="Helical" evidence="8">
    <location>
        <begin position="44"/>
        <end position="66"/>
    </location>
</feature>
<keyword evidence="5 8" id="KW-1133">Transmembrane helix</keyword>
<comment type="subcellular location">
    <subcellularLocation>
        <location evidence="1">Cell membrane</location>
        <topology evidence="1">Multi-pass membrane protein</topology>
    </subcellularLocation>
</comment>
<proteinExistence type="inferred from homology"/>
<dbReference type="GO" id="GO:0005886">
    <property type="term" value="C:plasma membrane"/>
    <property type="evidence" value="ECO:0007669"/>
    <property type="project" value="UniProtKB-SubCell"/>
</dbReference>
<evidence type="ECO:0000256" key="8">
    <source>
        <dbReference type="SAM" id="Phobius"/>
    </source>
</evidence>
<protein>
    <submittedName>
        <fullName evidence="12">Mechanosensitive ion channel family protein</fullName>
    </submittedName>
</protein>
<accession>A0A8J7RY95</accession>
<dbReference type="Gene3D" id="1.10.287.1260">
    <property type="match status" value="1"/>
</dbReference>
<evidence type="ECO:0000256" key="4">
    <source>
        <dbReference type="ARBA" id="ARBA00022692"/>
    </source>
</evidence>
<dbReference type="GO" id="GO:0008381">
    <property type="term" value="F:mechanosensitive monoatomic ion channel activity"/>
    <property type="evidence" value="ECO:0007669"/>
    <property type="project" value="UniProtKB-ARBA"/>
</dbReference>
<name>A0A8J7RY95_9PROT</name>
<keyword evidence="6 8" id="KW-0472">Membrane</keyword>
<sequence length="437" mass="49080">MAEDQPTITQPLERIAQIDNLREFWGLTVDVWQHGVFGIDLGKILIAIGIFVIFMAIRRLFTWAVLNRLENYARRSDTAVDDRAVAALRPPVRFVPIVMGVFFAFSYLDLDGKVAQFSNNIVRSLIIFTLFWAFFRLVTPLSFLLGRVERIFTSAMVEWLVKAIKVLVAFLGAATILEVWGIEIGPILAGLGLFGVAVALGAQDLFKNLIAGILILMEKRFSIGEWVKVDGIVEGIVESIGFRSTFIRRFDQAPVYVPNAHLSDSAITNFSRMTYRRIFWLIGLEYRTDSQTLARIRDRLEKYILDGQEFVGPDDAPTFVRLDSFNASSIDLMLYCFTKTTIWGEWLEIKEKLAFEIKHIVEEEGASFAFPSTSLYVEKLPEDRPETYTPPEEGGDPSQGGKTAARGGKTPDPSVHQSKARRGSTSEEAAEDEGEGE</sequence>
<evidence type="ECO:0000259" key="10">
    <source>
        <dbReference type="Pfam" id="PF21082"/>
    </source>
</evidence>
<dbReference type="EMBL" id="JAGMWN010000002">
    <property type="protein sequence ID" value="MBP5856600.1"/>
    <property type="molecule type" value="Genomic_DNA"/>
</dbReference>
<feature type="compositionally biased region" description="Acidic residues" evidence="7">
    <location>
        <begin position="428"/>
        <end position="437"/>
    </location>
</feature>
<feature type="region of interest" description="Disordered" evidence="7">
    <location>
        <begin position="381"/>
        <end position="437"/>
    </location>
</feature>
<evidence type="ECO:0000256" key="6">
    <source>
        <dbReference type="ARBA" id="ARBA00023136"/>
    </source>
</evidence>
<dbReference type="InterPro" id="IPR006685">
    <property type="entry name" value="MscS_channel_2nd"/>
</dbReference>
<keyword evidence="4 8" id="KW-0812">Transmembrane</keyword>
<feature type="domain" description="Mechanosensitive ion channel MscS" evidence="9">
    <location>
        <begin position="204"/>
        <end position="272"/>
    </location>
</feature>
<dbReference type="Gene3D" id="2.30.30.60">
    <property type="match status" value="1"/>
</dbReference>
<evidence type="ECO:0000256" key="2">
    <source>
        <dbReference type="ARBA" id="ARBA00008017"/>
    </source>
</evidence>
<dbReference type="InterPro" id="IPR049142">
    <property type="entry name" value="MS_channel_1st"/>
</dbReference>
<dbReference type="InterPro" id="IPR006686">
    <property type="entry name" value="MscS_channel_CS"/>
</dbReference>
<evidence type="ECO:0000256" key="3">
    <source>
        <dbReference type="ARBA" id="ARBA00022475"/>
    </source>
</evidence>
<feature type="transmembrane region" description="Helical" evidence="8">
    <location>
        <begin position="159"/>
        <end position="181"/>
    </location>
</feature>
<dbReference type="PANTHER" id="PTHR43634:SF2">
    <property type="entry name" value="LOW CONDUCTANCE MECHANOSENSITIVE CHANNEL YNAI"/>
    <property type="match status" value="1"/>
</dbReference>
<evidence type="ECO:0000256" key="1">
    <source>
        <dbReference type="ARBA" id="ARBA00004651"/>
    </source>
</evidence>
<keyword evidence="3" id="KW-1003">Cell membrane</keyword>
<dbReference type="InterPro" id="IPR023408">
    <property type="entry name" value="MscS_beta-dom_sf"/>
</dbReference>
<dbReference type="PANTHER" id="PTHR43634">
    <property type="entry name" value="OW CONDUCTANCE MECHANOSENSITIVE CHANNEL"/>
    <property type="match status" value="1"/>
</dbReference>
<dbReference type="InterPro" id="IPR011066">
    <property type="entry name" value="MscS_channel_C_sf"/>
</dbReference>
<dbReference type="InterPro" id="IPR045042">
    <property type="entry name" value="YnaI-like"/>
</dbReference>
<dbReference type="InterPro" id="IPR010920">
    <property type="entry name" value="LSM_dom_sf"/>
</dbReference>
<comment type="caution">
    <text evidence="12">The sequence shown here is derived from an EMBL/GenBank/DDBJ whole genome shotgun (WGS) entry which is preliminary data.</text>
</comment>
<evidence type="ECO:0000313" key="13">
    <source>
        <dbReference type="Proteomes" id="UP000672602"/>
    </source>
</evidence>
<gene>
    <name evidence="12" type="ORF">KAJ83_06245</name>
</gene>
<dbReference type="Proteomes" id="UP000672602">
    <property type="component" value="Unassembled WGS sequence"/>
</dbReference>
<reference evidence="12" key="1">
    <citation type="submission" date="2021-04" db="EMBL/GenBank/DDBJ databases">
        <authorList>
            <person name="Zhang D.-C."/>
        </authorList>
    </citation>
    <scope>NUCLEOTIDE SEQUENCE</scope>
    <source>
        <strain evidence="12">CGMCC 1.15697</strain>
    </source>
</reference>